<dbReference type="InterPro" id="IPR032675">
    <property type="entry name" value="LRR_dom_sf"/>
</dbReference>
<proteinExistence type="predicted"/>
<keyword evidence="2" id="KW-1185">Reference proteome</keyword>
<sequence>MSLSDQPLELLDTIASFIPLPSDLLSLALANKLLYGIIVPEHLEFRQVRCDARRRTLWSALSDHPGSSSRILSLDLLPEIPSVQRLIPQSLNASSDEDLQGDGGDGCAELLATAIATMSRLQCFSFQQTSFARAHLMEPVFDALRLRCTNLREIEITFYDSQPSFETFSAPLWEFTNLTRVSITVTRHPGVRGGPRPFLQKMFAMLLNCPRLGDLRIASEMRGPRVDISRFLTDKLWPDLRCLVVEGDIAFDDKEKLTSFLLRHPKLETLSLPESHETAAAKLAMAGAVSSGSG</sequence>
<evidence type="ECO:0008006" key="3">
    <source>
        <dbReference type="Google" id="ProtNLM"/>
    </source>
</evidence>
<evidence type="ECO:0000313" key="1">
    <source>
        <dbReference type="EMBL" id="KAJ7021308.1"/>
    </source>
</evidence>
<dbReference type="Gene3D" id="3.80.10.10">
    <property type="entry name" value="Ribonuclease Inhibitor"/>
    <property type="match status" value="1"/>
</dbReference>
<comment type="caution">
    <text evidence="1">The sequence shown here is derived from an EMBL/GenBank/DDBJ whole genome shotgun (WGS) entry which is preliminary data.</text>
</comment>
<gene>
    <name evidence="1" type="ORF">C8F04DRAFT_270712</name>
</gene>
<dbReference type="AlphaFoldDB" id="A0AAD6WNN4"/>
<dbReference type="EMBL" id="JARJCM010000236">
    <property type="protein sequence ID" value="KAJ7021308.1"/>
    <property type="molecule type" value="Genomic_DNA"/>
</dbReference>
<organism evidence="1 2">
    <name type="scientific">Mycena alexandri</name>
    <dbReference type="NCBI Taxonomy" id="1745969"/>
    <lineage>
        <taxon>Eukaryota</taxon>
        <taxon>Fungi</taxon>
        <taxon>Dikarya</taxon>
        <taxon>Basidiomycota</taxon>
        <taxon>Agaricomycotina</taxon>
        <taxon>Agaricomycetes</taxon>
        <taxon>Agaricomycetidae</taxon>
        <taxon>Agaricales</taxon>
        <taxon>Marasmiineae</taxon>
        <taxon>Mycenaceae</taxon>
        <taxon>Mycena</taxon>
    </lineage>
</organism>
<name>A0AAD6WNN4_9AGAR</name>
<reference evidence="1" key="1">
    <citation type="submission" date="2023-03" db="EMBL/GenBank/DDBJ databases">
        <title>Massive genome expansion in bonnet fungi (Mycena s.s.) driven by repeated elements and novel gene families across ecological guilds.</title>
        <authorList>
            <consortium name="Lawrence Berkeley National Laboratory"/>
            <person name="Harder C.B."/>
            <person name="Miyauchi S."/>
            <person name="Viragh M."/>
            <person name="Kuo A."/>
            <person name="Thoen E."/>
            <person name="Andreopoulos B."/>
            <person name="Lu D."/>
            <person name="Skrede I."/>
            <person name="Drula E."/>
            <person name="Henrissat B."/>
            <person name="Morin E."/>
            <person name="Kohler A."/>
            <person name="Barry K."/>
            <person name="LaButti K."/>
            <person name="Morin E."/>
            <person name="Salamov A."/>
            <person name="Lipzen A."/>
            <person name="Mereny Z."/>
            <person name="Hegedus B."/>
            <person name="Baldrian P."/>
            <person name="Stursova M."/>
            <person name="Weitz H."/>
            <person name="Taylor A."/>
            <person name="Grigoriev I.V."/>
            <person name="Nagy L.G."/>
            <person name="Martin F."/>
            <person name="Kauserud H."/>
        </authorList>
    </citation>
    <scope>NUCLEOTIDE SEQUENCE</scope>
    <source>
        <strain evidence="1">CBHHK200</strain>
    </source>
</reference>
<accession>A0AAD6WNN4</accession>
<protein>
    <recommendedName>
        <fullName evidence="3">F-box domain-containing protein</fullName>
    </recommendedName>
</protein>
<evidence type="ECO:0000313" key="2">
    <source>
        <dbReference type="Proteomes" id="UP001218188"/>
    </source>
</evidence>
<dbReference type="Proteomes" id="UP001218188">
    <property type="component" value="Unassembled WGS sequence"/>
</dbReference>